<dbReference type="AlphaFoldDB" id="A0A1G8EL62"/>
<proteinExistence type="predicted"/>
<keyword evidence="2" id="KW-1185">Reference proteome</keyword>
<dbReference type="EMBL" id="FNCH01000041">
    <property type="protein sequence ID" value="SDH70610.1"/>
    <property type="molecule type" value="Genomic_DNA"/>
</dbReference>
<protein>
    <submittedName>
        <fullName evidence="1">Uncharacterized protein</fullName>
    </submittedName>
</protein>
<feature type="non-terminal residue" evidence="1">
    <location>
        <position position="1"/>
    </location>
</feature>
<accession>A0A1G8EL62</accession>
<evidence type="ECO:0000313" key="1">
    <source>
        <dbReference type="EMBL" id="SDH70610.1"/>
    </source>
</evidence>
<gene>
    <name evidence="1" type="ORF">SAMN05421827_1411</name>
</gene>
<name>A0A1G8EL62_9SPHI</name>
<evidence type="ECO:0000313" key="2">
    <source>
        <dbReference type="Proteomes" id="UP000199643"/>
    </source>
</evidence>
<dbReference type="STRING" id="405671.SAMN05421827_1411"/>
<dbReference type="Proteomes" id="UP000199643">
    <property type="component" value="Unassembled WGS sequence"/>
</dbReference>
<reference evidence="2" key="1">
    <citation type="submission" date="2016-10" db="EMBL/GenBank/DDBJ databases">
        <authorList>
            <person name="Varghese N."/>
            <person name="Submissions S."/>
        </authorList>
    </citation>
    <scope>NUCLEOTIDE SEQUENCE [LARGE SCALE GENOMIC DNA]</scope>
    <source>
        <strain evidence="2">DSM 17933</strain>
    </source>
</reference>
<organism evidence="1 2">
    <name type="scientific">Pedobacter terrae</name>
    <dbReference type="NCBI Taxonomy" id="405671"/>
    <lineage>
        <taxon>Bacteria</taxon>
        <taxon>Pseudomonadati</taxon>
        <taxon>Bacteroidota</taxon>
        <taxon>Sphingobacteriia</taxon>
        <taxon>Sphingobacteriales</taxon>
        <taxon>Sphingobacteriaceae</taxon>
        <taxon>Pedobacter</taxon>
    </lineage>
</organism>
<sequence>GVRIFYNTGNGKFDNIKSGKNKLSKEATVEGM</sequence>